<evidence type="ECO:0000256" key="4">
    <source>
        <dbReference type="ARBA" id="ARBA00022692"/>
    </source>
</evidence>
<gene>
    <name evidence="9" type="ORF">FE773_02395</name>
</gene>
<feature type="transmembrane region" description="Helical" evidence="7">
    <location>
        <begin position="56"/>
        <end position="74"/>
    </location>
</feature>
<dbReference type="PANTHER" id="PTHR33362">
    <property type="entry name" value="SIALIC ACID TRAP TRANSPORTER PERMEASE PROTEIN SIAT-RELATED"/>
    <property type="match status" value="1"/>
</dbReference>
<evidence type="ECO:0000256" key="2">
    <source>
        <dbReference type="ARBA" id="ARBA00022475"/>
    </source>
</evidence>
<dbReference type="RefSeq" id="WP_138322975.1">
    <property type="nucleotide sequence ID" value="NZ_CP040463.1"/>
</dbReference>
<name>A0ABX5V716_9BACT</name>
<dbReference type="PIRSF" id="PIRSF006066">
    <property type="entry name" value="HI0050"/>
    <property type="match status" value="1"/>
</dbReference>
<feature type="transmembrane region" description="Helical" evidence="7">
    <location>
        <begin position="114"/>
        <end position="132"/>
    </location>
</feature>
<keyword evidence="3" id="KW-0997">Cell inner membrane</keyword>
<dbReference type="InterPro" id="IPR004681">
    <property type="entry name" value="TRAP_DctM"/>
</dbReference>
<proteinExistence type="predicted"/>
<evidence type="ECO:0000313" key="10">
    <source>
        <dbReference type="Proteomes" id="UP000306825"/>
    </source>
</evidence>
<dbReference type="EMBL" id="CP040463">
    <property type="protein sequence ID" value="QCT94063.1"/>
    <property type="molecule type" value="Genomic_DNA"/>
</dbReference>
<evidence type="ECO:0000256" key="7">
    <source>
        <dbReference type="SAM" id="Phobius"/>
    </source>
</evidence>
<keyword evidence="6 7" id="KW-0472">Membrane</keyword>
<organism evidence="9 10">
    <name type="scientific">Caminibacter mediatlanticus TB-2</name>
    <dbReference type="NCBI Taxonomy" id="391592"/>
    <lineage>
        <taxon>Bacteria</taxon>
        <taxon>Pseudomonadati</taxon>
        <taxon>Campylobacterota</taxon>
        <taxon>Epsilonproteobacteria</taxon>
        <taxon>Nautiliales</taxon>
        <taxon>Nautiliaceae</taxon>
        <taxon>Caminibacter</taxon>
    </lineage>
</organism>
<keyword evidence="5 7" id="KW-1133">Transmembrane helix</keyword>
<accession>A0ABX5V716</accession>
<reference evidence="9 10" key="1">
    <citation type="submission" date="2019-05" db="EMBL/GenBank/DDBJ databases">
        <title>A comparative analysis of the Nautiliaceae.</title>
        <authorList>
            <person name="Grosche A."/>
            <person name="Smedile F."/>
            <person name="Vetriani C."/>
        </authorList>
    </citation>
    <scope>NUCLEOTIDE SEQUENCE [LARGE SCALE GENOMIC DNA]</scope>
    <source>
        <strain evidence="9 10">TB-2</strain>
    </source>
</reference>
<evidence type="ECO:0000256" key="1">
    <source>
        <dbReference type="ARBA" id="ARBA00004429"/>
    </source>
</evidence>
<dbReference type="Pfam" id="PF06808">
    <property type="entry name" value="DctM"/>
    <property type="match status" value="1"/>
</dbReference>
<evidence type="ECO:0000259" key="8">
    <source>
        <dbReference type="Pfam" id="PF06808"/>
    </source>
</evidence>
<feature type="transmembrane region" description="Helical" evidence="7">
    <location>
        <begin position="217"/>
        <end position="235"/>
    </location>
</feature>
<dbReference type="Proteomes" id="UP000306825">
    <property type="component" value="Chromosome"/>
</dbReference>
<dbReference type="NCBIfam" id="TIGR00786">
    <property type="entry name" value="dctM"/>
    <property type="match status" value="1"/>
</dbReference>
<sequence length="427" mass="45818">MIVATLFGLFFLFLLLSVPVAVSLGLSTLITAYIFEGSDLLIDLSSNIFSQLDKYALMAIPMFILAGSLLSKGGSAKRIIEFAKAFVGHLPGGLPIAAIFASIIFAAVSGSSPATVAAIGSIMFGAILSAGYPKTYAIGTITTAGSLGILIPPSIVMIIYGVTAEQSIGKLFMAGVIPGILIGSMLMLIAYFGAKRLGFKTTKPASWKERWQKFKEAFWALMTIVIIIGGIYGGIFTPTEAAAVSAIWALFVSLVIYKDIQIKDLGNIFFESAKVSGMILFIIANASMFAYFLTLENIPQMLTDLVVQMNLNKVTFLIAVNIILLIAGNFMEPSSIIMIMVPLLLPIAKMLGIDPIHFGVIITINMELGMLTPPVGLNLFVASGITGESIKEVVKSVLPWFIVMLFGLILITYIPEISLWLPKTMMG</sequence>
<feature type="transmembrane region" description="Helical" evidence="7">
    <location>
        <begin position="277"/>
        <end position="294"/>
    </location>
</feature>
<dbReference type="InterPro" id="IPR010656">
    <property type="entry name" value="DctM"/>
</dbReference>
<feature type="transmembrane region" description="Helical" evidence="7">
    <location>
        <begin position="144"/>
        <end position="162"/>
    </location>
</feature>
<evidence type="ECO:0000313" key="9">
    <source>
        <dbReference type="EMBL" id="QCT94063.1"/>
    </source>
</evidence>
<protein>
    <submittedName>
        <fullName evidence="9">TRAP transporter large permease subunit</fullName>
    </submittedName>
</protein>
<keyword evidence="10" id="KW-1185">Reference proteome</keyword>
<keyword evidence="2" id="KW-1003">Cell membrane</keyword>
<feature type="transmembrane region" description="Helical" evidence="7">
    <location>
        <begin position="168"/>
        <end position="194"/>
    </location>
</feature>
<keyword evidence="4 7" id="KW-0812">Transmembrane</keyword>
<feature type="transmembrane region" description="Helical" evidence="7">
    <location>
        <begin position="397"/>
        <end position="421"/>
    </location>
</feature>
<comment type="subcellular location">
    <subcellularLocation>
        <location evidence="1">Cell inner membrane</location>
        <topology evidence="1">Multi-pass membrane protein</topology>
    </subcellularLocation>
</comment>
<evidence type="ECO:0000256" key="5">
    <source>
        <dbReference type="ARBA" id="ARBA00022989"/>
    </source>
</evidence>
<dbReference type="PANTHER" id="PTHR33362:SF5">
    <property type="entry name" value="C4-DICARBOXYLATE TRAP TRANSPORTER LARGE PERMEASE PROTEIN DCTM"/>
    <property type="match status" value="1"/>
</dbReference>
<feature type="transmembrane region" description="Helical" evidence="7">
    <location>
        <begin position="241"/>
        <end position="257"/>
    </location>
</feature>
<evidence type="ECO:0000256" key="6">
    <source>
        <dbReference type="ARBA" id="ARBA00023136"/>
    </source>
</evidence>
<feature type="domain" description="TRAP C4-dicarboxylate transport system permease DctM subunit" evidence="8">
    <location>
        <begin position="7"/>
        <end position="417"/>
    </location>
</feature>
<evidence type="ECO:0000256" key="3">
    <source>
        <dbReference type="ARBA" id="ARBA00022519"/>
    </source>
</evidence>
<feature type="transmembrane region" description="Helical" evidence="7">
    <location>
        <begin position="314"/>
        <end position="331"/>
    </location>
</feature>
<feature type="transmembrane region" description="Helical" evidence="7">
    <location>
        <begin position="86"/>
        <end position="108"/>
    </location>
</feature>